<dbReference type="InterPro" id="IPR050595">
    <property type="entry name" value="Bact_response_regulator"/>
</dbReference>
<organism evidence="5 6">
    <name type="scientific">Acaryochloris marina (strain MBIC 11017)</name>
    <dbReference type="NCBI Taxonomy" id="329726"/>
    <lineage>
        <taxon>Bacteria</taxon>
        <taxon>Bacillati</taxon>
        <taxon>Cyanobacteriota</taxon>
        <taxon>Cyanophyceae</taxon>
        <taxon>Acaryochloridales</taxon>
        <taxon>Acaryochloridaceae</taxon>
        <taxon>Acaryochloris</taxon>
    </lineage>
</organism>
<dbReference type="EMBL" id="CP000828">
    <property type="protein sequence ID" value="ABW27797.1"/>
    <property type="molecule type" value="Genomic_DNA"/>
</dbReference>
<dbReference type="HOGENOM" id="CLU_000445_69_17_3"/>
<dbReference type="RefSeq" id="WP_012163244.1">
    <property type="nucleotide sequence ID" value="NC_009925.1"/>
</dbReference>
<evidence type="ECO:0000313" key="6">
    <source>
        <dbReference type="Proteomes" id="UP000000268"/>
    </source>
</evidence>
<dbReference type="KEGG" id="amr:AM1_2797"/>
<keyword evidence="2" id="KW-0902">Two-component regulatory system</keyword>
<keyword evidence="1 3" id="KW-0597">Phosphoprotein</keyword>
<dbReference type="PROSITE" id="PS50110">
    <property type="entry name" value="RESPONSE_REGULATORY"/>
    <property type="match status" value="1"/>
</dbReference>
<dbReference type="CDD" id="cd00156">
    <property type="entry name" value="REC"/>
    <property type="match status" value="1"/>
</dbReference>
<dbReference type="PANTHER" id="PTHR44591">
    <property type="entry name" value="STRESS RESPONSE REGULATOR PROTEIN 1"/>
    <property type="match status" value="1"/>
</dbReference>
<dbReference type="Gene3D" id="3.40.50.2300">
    <property type="match status" value="1"/>
</dbReference>
<protein>
    <submittedName>
        <fullName evidence="5">Response regulator</fullName>
    </submittedName>
</protein>
<evidence type="ECO:0000259" key="4">
    <source>
        <dbReference type="PROSITE" id="PS50110"/>
    </source>
</evidence>
<proteinExistence type="predicted"/>
<evidence type="ECO:0000256" key="2">
    <source>
        <dbReference type="ARBA" id="ARBA00023012"/>
    </source>
</evidence>
<dbReference type="Pfam" id="PF00072">
    <property type="entry name" value="Response_reg"/>
    <property type="match status" value="1"/>
</dbReference>
<keyword evidence="6" id="KW-1185">Reference proteome</keyword>
<feature type="modified residue" description="4-aspartylphosphate" evidence="3">
    <location>
        <position position="53"/>
    </location>
</feature>
<name>B0C9B6_ACAM1</name>
<dbReference type="Proteomes" id="UP000000268">
    <property type="component" value="Chromosome"/>
</dbReference>
<evidence type="ECO:0000256" key="1">
    <source>
        <dbReference type="ARBA" id="ARBA00022553"/>
    </source>
</evidence>
<reference evidence="5 6" key="1">
    <citation type="journal article" date="2008" name="Proc. Natl. Acad. Sci. U.S.A.">
        <title>Niche adaptation and genome expansion in the chlorophyll d-producing cyanobacterium Acaryochloris marina.</title>
        <authorList>
            <person name="Swingley W.D."/>
            <person name="Chen M."/>
            <person name="Cheung P.C."/>
            <person name="Conrad A.L."/>
            <person name="Dejesa L.C."/>
            <person name="Hao J."/>
            <person name="Honchak B.M."/>
            <person name="Karbach L.E."/>
            <person name="Kurdoglu A."/>
            <person name="Lahiri S."/>
            <person name="Mastrian S.D."/>
            <person name="Miyashita H."/>
            <person name="Page L."/>
            <person name="Ramakrishna P."/>
            <person name="Satoh S."/>
            <person name="Sattley W.M."/>
            <person name="Shimada Y."/>
            <person name="Taylor H.L."/>
            <person name="Tomo T."/>
            <person name="Tsuchiya T."/>
            <person name="Wang Z.T."/>
            <person name="Raymond J."/>
            <person name="Mimuro M."/>
            <person name="Blankenship R.E."/>
            <person name="Touchman J.W."/>
        </authorList>
    </citation>
    <scope>NUCLEOTIDE SEQUENCE [LARGE SCALE GENOMIC DNA]</scope>
    <source>
        <strain evidence="6">MBIC 11017</strain>
    </source>
</reference>
<dbReference type="AlphaFoldDB" id="B0C9B6"/>
<evidence type="ECO:0000313" key="5">
    <source>
        <dbReference type="EMBL" id="ABW27797.1"/>
    </source>
</evidence>
<dbReference type="PANTHER" id="PTHR44591:SF14">
    <property type="entry name" value="PROTEIN PILG"/>
    <property type="match status" value="1"/>
</dbReference>
<evidence type="ECO:0000256" key="3">
    <source>
        <dbReference type="PROSITE-ProRule" id="PRU00169"/>
    </source>
</evidence>
<dbReference type="STRING" id="329726.AM1_2797"/>
<dbReference type="SUPFAM" id="SSF52172">
    <property type="entry name" value="CheY-like"/>
    <property type="match status" value="1"/>
</dbReference>
<sequence>MTTVMVVDDSPTMRAMLTDMLQRNGLEVIEAEDGLAAKTMLQDSSYPDLVITDIVMPRMNGYELCRWVKNDLTDRNLPVIMCSTKGEAFDRHWGMKQGGDAYITKPFNPSEMLDLIRKLLKTRAES</sequence>
<dbReference type="eggNOG" id="COG0745">
    <property type="taxonomic scope" value="Bacteria"/>
</dbReference>
<dbReference type="InterPro" id="IPR011006">
    <property type="entry name" value="CheY-like_superfamily"/>
</dbReference>
<dbReference type="GO" id="GO:0000160">
    <property type="term" value="P:phosphorelay signal transduction system"/>
    <property type="evidence" value="ECO:0007669"/>
    <property type="project" value="UniProtKB-KW"/>
</dbReference>
<feature type="domain" description="Response regulatory" evidence="4">
    <location>
        <begin position="3"/>
        <end position="120"/>
    </location>
</feature>
<dbReference type="InterPro" id="IPR001789">
    <property type="entry name" value="Sig_transdc_resp-reg_receiver"/>
</dbReference>
<accession>B0C9B6</accession>
<dbReference type="SMART" id="SM00448">
    <property type="entry name" value="REC"/>
    <property type="match status" value="1"/>
</dbReference>
<gene>
    <name evidence="5" type="ordered locus">AM1_2797</name>
</gene>